<sequence length="227" mass="23629">MDSETAEPSPSLPDKSSDVGSLPTIVSEKKGSNDGSSPACLGEKGSDDGSSPSIVSEKKGLGEKSSDVGSPPSIVSEKKSSDVGSPPSIVTDKKSSDAPSPSSIVSENKSSTQDSSSMLSTSTISSWAKTPASTESANNSSASAQSGAIESFTKGIVDSSLNAVKAVQVKARHIVSQNKRRYQGFYRNHMEEVIKFFETHHKVGKLPVPLVKSGKKNSGHNLEAAFV</sequence>
<comment type="caution">
    <text evidence="2">The sequence shown here is derived from an EMBL/GenBank/DDBJ whole genome shotgun (WGS) entry which is preliminary data.</text>
</comment>
<gene>
    <name evidence="2" type="ORF">Sangu_1260400</name>
</gene>
<dbReference type="AlphaFoldDB" id="A0AAW2NJT4"/>
<accession>A0AAW2NJT4</accession>
<reference evidence="2" key="1">
    <citation type="submission" date="2020-06" db="EMBL/GenBank/DDBJ databases">
        <authorList>
            <person name="Li T."/>
            <person name="Hu X."/>
            <person name="Zhang T."/>
            <person name="Song X."/>
            <person name="Zhang H."/>
            <person name="Dai N."/>
            <person name="Sheng W."/>
            <person name="Hou X."/>
            <person name="Wei L."/>
        </authorList>
    </citation>
    <scope>NUCLEOTIDE SEQUENCE</scope>
    <source>
        <strain evidence="2">G01</strain>
        <tissue evidence="2">Leaf</tissue>
    </source>
</reference>
<organism evidence="2">
    <name type="scientific">Sesamum angustifolium</name>
    <dbReference type="NCBI Taxonomy" id="2727405"/>
    <lineage>
        <taxon>Eukaryota</taxon>
        <taxon>Viridiplantae</taxon>
        <taxon>Streptophyta</taxon>
        <taxon>Embryophyta</taxon>
        <taxon>Tracheophyta</taxon>
        <taxon>Spermatophyta</taxon>
        <taxon>Magnoliopsida</taxon>
        <taxon>eudicotyledons</taxon>
        <taxon>Gunneridae</taxon>
        <taxon>Pentapetalae</taxon>
        <taxon>asterids</taxon>
        <taxon>lamiids</taxon>
        <taxon>Lamiales</taxon>
        <taxon>Pedaliaceae</taxon>
        <taxon>Sesamum</taxon>
    </lineage>
</organism>
<dbReference type="EMBL" id="JACGWK010000007">
    <property type="protein sequence ID" value="KAL0343730.1"/>
    <property type="molecule type" value="Genomic_DNA"/>
</dbReference>
<name>A0AAW2NJT4_9LAMI</name>
<evidence type="ECO:0000313" key="2">
    <source>
        <dbReference type="EMBL" id="KAL0343730.1"/>
    </source>
</evidence>
<protein>
    <submittedName>
        <fullName evidence="2">Phosphatidylinositol 3,4,5-trisphosphate 3-phosphatase and protein-tyrosine-phosphatase PTEN2B</fullName>
    </submittedName>
</protein>
<proteinExistence type="predicted"/>
<reference evidence="2" key="2">
    <citation type="journal article" date="2024" name="Plant">
        <title>Genomic evolution and insights into agronomic trait innovations of Sesamum species.</title>
        <authorList>
            <person name="Miao H."/>
            <person name="Wang L."/>
            <person name="Qu L."/>
            <person name="Liu H."/>
            <person name="Sun Y."/>
            <person name="Le M."/>
            <person name="Wang Q."/>
            <person name="Wei S."/>
            <person name="Zheng Y."/>
            <person name="Lin W."/>
            <person name="Duan Y."/>
            <person name="Cao H."/>
            <person name="Xiong S."/>
            <person name="Wang X."/>
            <person name="Wei L."/>
            <person name="Li C."/>
            <person name="Ma Q."/>
            <person name="Ju M."/>
            <person name="Zhao R."/>
            <person name="Li G."/>
            <person name="Mu C."/>
            <person name="Tian Q."/>
            <person name="Mei H."/>
            <person name="Zhang T."/>
            <person name="Gao T."/>
            <person name="Zhang H."/>
        </authorList>
    </citation>
    <scope>NUCLEOTIDE SEQUENCE</scope>
    <source>
        <strain evidence="2">G01</strain>
    </source>
</reference>
<evidence type="ECO:0000256" key="1">
    <source>
        <dbReference type="SAM" id="MobiDB-lite"/>
    </source>
</evidence>
<feature type="compositionally biased region" description="Basic and acidic residues" evidence="1">
    <location>
        <begin position="56"/>
        <end position="66"/>
    </location>
</feature>
<feature type="region of interest" description="Disordered" evidence="1">
    <location>
        <begin position="1"/>
        <end position="118"/>
    </location>
</feature>